<name>A0A9P7EXH5_9AGAM</name>
<dbReference type="Pfam" id="PF18758">
    <property type="entry name" value="KDZ"/>
    <property type="match status" value="1"/>
</dbReference>
<evidence type="ECO:0000313" key="3">
    <source>
        <dbReference type="EMBL" id="KAG2096118.1"/>
    </source>
</evidence>
<protein>
    <recommendedName>
        <fullName evidence="2">CxC2-like cysteine cluster KDZ transposase-associated domain-containing protein</fullName>
    </recommendedName>
</protein>
<keyword evidence="4" id="KW-1185">Reference proteome</keyword>
<dbReference type="PANTHER" id="PTHR33096:SF1">
    <property type="entry name" value="CXC1-LIKE CYSTEINE CLUSTER ASSOCIATED WITH KDZ TRANSPOSASES DOMAIN-CONTAINING PROTEIN"/>
    <property type="match status" value="1"/>
</dbReference>
<dbReference type="AlphaFoldDB" id="A0A9P7EXH5"/>
<dbReference type="OrthoDB" id="3261436at2759"/>
<dbReference type="Proteomes" id="UP000823399">
    <property type="component" value="Unassembled WGS sequence"/>
</dbReference>
<feature type="domain" description="CxC2-like cysteine cluster KDZ transposase-associated" evidence="2">
    <location>
        <begin position="124"/>
        <end position="231"/>
    </location>
</feature>
<dbReference type="GeneID" id="64694037"/>
<reference evidence="3" key="1">
    <citation type="journal article" date="2020" name="New Phytol.">
        <title>Comparative genomics reveals dynamic genome evolution in host specialist ectomycorrhizal fungi.</title>
        <authorList>
            <person name="Lofgren L.A."/>
            <person name="Nguyen N.H."/>
            <person name="Vilgalys R."/>
            <person name="Ruytinx J."/>
            <person name="Liao H.L."/>
            <person name="Branco S."/>
            <person name="Kuo A."/>
            <person name="LaButti K."/>
            <person name="Lipzen A."/>
            <person name="Andreopoulos W."/>
            <person name="Pangilinan J."/>
            <person name="Riley R."/>
            <person name="Hundley H."/>
            <person name="Na H."/>
            <person name="Barry K."/>
            <person name="Grigoriev I.V."/>
            <person name="Stajich J.E."/>
            <person name="Kennedy P.G."/>
        </authorList>
    </citation>
    <scope>NUCLEOTIDE SEQUENCE</scope>
    <source>
        <strain evidence="3">FC423</strain>
    </source>
</reference>
<dbReference type="InterPro" id="IPR041457">
    <property type="entry name" value="CxC2_KDZ-assoc"/>
</dbReference>
<evidence type="ECO:0000313" key="4">
    <source>
        <dbReference type="Proteomes" id="UP000823399"/>
    </source>
</evidence>
<sequence length="977" mass="111213">MRLYIWSLYLYPTPAIFKKNRNTWLEYVFFASYSPEFSQAIKQDNTILSWLPECQTFVDEFIRLEGRGWAADRLCDCGMAASFRCTDCLSVNLSCQECIVRQHVETPFHRIKEWRWDFFSSVTLESLGLRIQLGHDPGQHCRNPKSARNNDFVVIDTHRIHEIGLDFCGCETAASHYKQLLRARWFPATSTDPRTAATFSILNFFHLLSFESKVSAYEFYHTLARITDNTGIQPIRDRYSTFLKMVIMWRNIKMLMRAGRGHDPGGVEATQQGQLAVLCPACPQPGKNLSDNWENEPVAMRWLHSFFLAIDANFRLKCRMISTNLRDPGLTHGWAYFVEECGYKSYLKENSAVIQERSECVSHDAINLADTKSSKGLAATGVGAVDCARHKFKLPNGVGDLQKGEKYLNMDYLVFSSLTHFSTLSTINFSYDVACQWHKKLWTRVSSLPERLHFSHVDKIIRFFVPKFHLAAHIPACQTAFSFNWTPHVGRTDSEAPERGWANINRVASSTKEMGPRSRRDTLDDHFGDWNWKKVTVFGTCFKYHTAMESVASSELGQASLATWEEEITTWENDHTQRNPFESQSNEMTQAAVHLELAQQGIKDIEDGVSESLHVEVTPSILISTGIDLEHVQRRLHADIATLGQHSTDNQCTKILMRRNALQRRIDMWANIQALYMPTTPHLHSTGFITPSEDDDSGCPKSNPTSENAEYFPLLLPSEICEHSTCDPKLLDIEWSLCHAQANDALDECRSNIRLRHQLIQFKGQHIRGQGATTRARQTIQTVENRLILSHAKYTHAHWALTALSHRFSCPGWDINFQLLKKAHLRPMGDFGGQSQGTAIMSWIWQTRGIATGDNENLQECTSLHVECCKARACHHRWAEEIQLLLEEMCRVLAFLAWHAAWWETQGSLRTVDRPEDAEGLLAYAKRQAAICHGLHAKFAEKWKNVGDIVKAGMGDDTSPDQGPTLDAPPCDLDDVD</sequence>
<organism evidence="3 4">
    <name type="scientific">Suillus discolor</name>
    <dbReference type="NCBI Taxonomy" id="1912936"/>
    <lineage>
        <taxon>Eukaryota</taxon>
        <taxon>Fungi</taxon>
        <taxon>Dikarya</taxon>
        <taxon>Basidiomycota</taxon>
        <taxon>Agaricomycotina</taxon>
        <taxon>Agaricomycetes</taxon>
        <taxon>Agaricomycetidae</taxon>
        <taxon>Boletales</taxon>
        <taxon>Suillineae</taxon>
        <taxon>Suillaceae</taxon>
        <taxon>Suillus</taxon>
    </lineage>
</organism>
<dbReference type="InterPro" id="IPR040521">
    <property type="entry name" value="KDZ"/>
</dbReference>
<dbReference type="EMBL" id="JABBWM010000071">
    <property type="protein sequence ID" value="KAG2096118.1"/>
    <property type="molecule type" value="Genomic_DNA"/>
</dbReference>
<feature type="region of interest" description="Disordered" evidence="1">
    <location>
        <begin position="954"/>
        <end position="977"/>
    </location>
</feature>
<proteinExistence type="predicted"/>
<evidence type="ECO:0000259" key="2">
    <source>
        <dbReference type="Pfam" id="PF18803"/>
    </source>
</evidence>
<comment type="caution">
    <text evidence="3">The sequence shown here is derived from an EMBL/GenBank/DDBJ whole genome shotgun (WGS) entry which is preliminary data.</text>
</comment>
<gene>
    <name evidence="3" type="ORF">F5147DRAFT_584181</name>
</gene>
<dbReference type="RefSeq" id="XP_041288125.1">
    <property type="nucleotide sequence ID" value="XM_041431778.1"/>
</dbReference>
<evidence type="ECO:0000256" key="1">
    <source>
        <dbReference type="SAM" id="MobiDB-lite"/>
    </source>
</evidence>
<dbReference type="Pfam" id="PF18803">
    <property type="entry name" value="CxC2"/>
    <property type="match status" value="1"/>
</dbReference>
<accession>A0A9P7EXH5</accession>
<dbReference type="PANTHER" id="PTHR33096">
    <property type="entry name" value="CXC2 DOMAIN-CONTAINING PROTEIN"/>
    <property type="match status" value="1"/>
</dbReference>